<comment type="subcellular location">
    <subcellularLocation>
        <location evidence="1">Membrane</location>
        <topology evidence="1">Multi-pass membrane protein</topology>
    </subcellularLocation>
</comment>
<protein>
    <recommendedName>
        <fullName evidence="9">COPI associated protein</fullName>
    </recommendedName>
</protein>
<dbReference type="GO" id="GO:0016020">
    <property type="term" value="C:membrane"/>
    <property type="evidence" value="ECO:0007669"/>
    <property type="project" value="UniProtKB-SubCell"/>
</dbReference>
<evidence type="ECO:0000256" key="3">
    <source>
        <dbReference type="ARBA" id="ARBA00022989"/>
    </source>
</evidence>
<dbReference type="OrthoDB" id="423534at2759"/>
<feature type="transmembrane region" description="Helical" evidence="6">
    <location>
        <begin position="71"/>
        <end position="93"/>
    </location>
</feature>
<evidence type="ECO:0008006" key="9">
    <source>
        <dbReference type="Google" id="ProtNLM"/>
    </source>
</evidence>
<keyword evidence="3 6" id="KW-1133">Transmembrane helix</keyword>
<feature type="compositionally biased region" description="Polar residues" evidence="5">
    <location>
        <begin position="182"/>
        <end position="191"/>
    </location>
</feature>
<dbReference type="Proteomes" id="UP000646827">
    <property type="component" value="Unassembled WGS sequence"/>
</dbReference>
<feature type="transmembrane region" description="Helical" evidence="6">
    <location>
        <begin position="41"/>
        <end position="59"/>
    </location>
</feature>
<accession>A0A8H7VJA1</accession>
<sequence length="191" mass="21382">MRFISRTKVENILSLTLNGINILFCLLVIAACIYKCIQAEFSVIVMCIYGGIIAALLVINEMKAIEISLTYAYFLATYRGRSLIFIFFGCLILDKGVLNIVAGTLNLSLGLVYMIMSFIIPSFPPPNPISINWQNWKDFSAEGLDLARPKHLSVESHVAIRLKSPPPPATPQHHHIPEDDVTMNSPFRNPY</sequence>
<evidence type="ECO:0000313" key="8">
    <source>
        <dbReference type="Proteomes" id="UP000646827"/>
    </source>
</evidence>
<dbReference type="PANTHER" id="PTHR28128">
    <property type="entry name" value="GOLGI APPARATUS MEMBRANE PROTEIN TVP15"/>
    <property type="match status" value="1"/>
</dbReference>
<evidence type="ECO:0000256" key="4">
    <source>
        <dbReference type="ARBA" id="ARBA00023136"/>
    </source>
</evidence>
<dbReference type="AlphaFoldDB" id="A0A8H7VJA1"/>
<dbReference type="EMBL" id="JAEPRB010000078">
    <property type="protein sequence ID" value="KAG2222620.1"/>
    <property type="molecule type" value="Genomic_DNA"/>
</dbReference>
<evidence type="ECO:0000256" key="5">
    <source>
        <dbReference type="SAM" id="MobiDB-lite"/>
    </source>
</evidence>
<keyword evidence="8" id="KW-1185">Reference proteome</keyword>
<evidence type="ECO:0000256" key="2">
    <source>
        <dbReference type="ARBA" id="ARBA00022692"/>
    </source>
</evidence>
<dbReference type="PANTHER" id="PTHR28128:SF1">
    <property type="entry name" value="GOLGI APPARATUS MEMBRANE PROTEIN TVP15"/>
    <property type="match status" value="1"/>
</dbReference>
<proteinExistence type="predicted"/>
<gene>
    <name evidence="7" type="ORF">INT45_008284</name>
</gene>
<dbReference type="Pfam" id="PF08507">
    <property type="entry name" value="COPI_assoc"/>
    <property type="match status" value="1"/>
</dbReference>
<organism evidence="7 8">
    <name type="scientific">Circinella minor</name>
    <dbReference type="NCBI Taxonomy" id="1195481"/>
    <lineage>
        <taxon>Eukaryota</taxon>
        <taxon>Fungi</taxon>
        <taxon>Fungi incertae sedis</taxon>
        <taxon>Mucoromycota</taxon>
        <taxon>Mucoromycotina</taxon>
        <taxon>Mucoromycetes</taxon>
        <taxon>Mucorales</taxon>
        <taxon>Lichtheimiaceae</taxon>
        <taxon>Circinella</taxon>
    </lineage>
</organism>
<comment type="caution">
    <text evidence="7">The sequence shown here is derived from an EMBL/GenBank/DDBJ whole genome shotgun (WGS) entry which is preliminary data.</text>
</comment>
<evidence type="ECO:0000313" key="7">
    <source>
        <dbReference type="EMBL" id="KAG2222620.1"/>
    </source>
</evidence>
<feature type="transmembrane region" description="Helical" evidence="6">
    <location>
        <begin position="12"/>
        <end position="34"/>
    </location>
</feature>
<dbReference type="InterPro" id="IPR013714">
    <property type="entry name" value="Golgi_TVP15"/>
</dbReference>
<keyword evidence="4 6" id="KW-0472">Membrane</keyword>
<reference evidence="7 8" key="1">
    <citation type="submission" date="2020-12" db="EMBL/GenBank/DDBJ databases">
        <title>Metabolic potential, ecology and presence of endohyphal bacteria is reflected in genomic diversity of Mucoromycotina.</title>
        <authorList>
            <person name="Muszewska A."/>
            <person name="Okrasinska A."/>
            <person name="Steczkiewicz K."/>
            <person name="Drgas O."/>
            <person name="Orlowska M."/>
            <person name="Perlinska-Lenart U."/>
            <person name="Aleksandrzak-Piekarczyk T."/>
            <person name="Szatraj K."/>
            <person name="Zielenkiewicz U."/>
            <person name="Pilsyk S."/>
            <person name="Malc E."/>
            <person name="Mieczkowski P."/>
            <person name="Kruszewska J.S."/>
            <person name="Biernat P."/>
            <person name="Pawlowska J."/>
        </authorList>
    </citation>
    <scope>NUCLEOTIDE SEQUENCE [LARGE SCALE GENOMIC DNA]</scope>
    <source>
        <strain evidence="7 8">CBS 142.35</strain>
    </source>
</reference>
<keyword evidence="2 6" id="KW-0812">Transmembrane</keyword>
<feature type="transmembrane region" description="Helical" evidence="6">
    <location>
        <begin position="100"/>
        <end position="120"/>
    </location>
</feature>
<evidence type="ECO:0000256" key="1">
    <source>
        <dbReference type="ARBA" id="ARBA00004141"/>
    </source>
</evidence>
<dbReference type="PROSITE" id="PS51257">
    <property type="entry name" value="PROKAR_LIPOPROTEIN"/>
    <property type="match status" value="1"/>
</dbReference>
<evidence type="ECO:0000256" key="6">
    <source>
        <dbReference type="SAM" id="Phobius"/>
    </source>
</evidence>
<feature type="region of interest" description="Disordered" evidence="5">
    <location>
        <begin position="165"/>
        <end position="191"/>
    </location>
</feature>
<name>A0A8H7VJA1_9FUNG</name>